<accession>A0A3P6R3S5</accession>
<evidence type="ECO:0000256" key="1">
    <source>
        <dbReference type="SAM" id="SignalP"/>
    </source>
</evidence>
<organism evidence="2 3">
    <name type="scientific">Cylicostephanus goldi</name>
    <name type="common">Nematode worm</name>
    <dbReference type="NCBI Taxonomy" id="71465"/>
    <lineage>
        <taxon>Eukaryota</taxon>
        <taxon>Metazoa</taxon>
        <taxon>Ecdysozoa</taxon>
        <taxon>Nematoda</taxon>
        <taxon>Chromadorea</taxon>
        <taxon>Rhabditida</taxon>
        <taxon>Rhabditina</taxon>
        <taxon>Rhabditomorpha</taxon>
        <taxon>Strongyloidea</taxon>
        <taxon>Strongylidae</taxon>
        <taxon>Cylicostephanus</taxon>
    </lineage>
</organism>
<feature type="chain" id="PRO_5018215921" evidence="1">
    <location>
        <begin position="24"/>
        <end position="75"/>
    </location>
</feature>
<dbReference type="Proteomes" id="UP000271889">
    <property type="component" value="Unassembled WGS sequence"/>
</dbReference>
<dbReference type="OrthoDB" id="5858496at2759"/>
<gene>
    <name evidence="2" type="ORF">CGOC_LOCUS1665</name>
</gene>
<feature type="signal peptide" evidence="1">
    <location>
        <begin position="1"/>
        <end position="23"/>
    </location>
</feature>
<dbReference type="EMBL" id="UYRV01003267">
    <property type="protein sequence ID" value="VDK50043.1"/>
    <property type="molecule type" value="Genomic_DNA"/>
</dbReference>
<protein>
    <submittedName>
        <fullName evidence="2">Uncharacterized protein</fullName>
    </submittedName>
</protein>
<keyword evidence="1" id="KW-0732">Signal</keyword>
<evidence type="ECO:0000313" key="2">
    <source>
        <dbReference type="EMBL" id="VDK50043.1"/>
    </source>
</evidence>
<sequence length="75" mass="8282">MDGINFSVANLLTLETMFDVVLAGNKYGNPIAIGQGSVSQVIRCNNKGKWVAQVGPGKWIRVKDAFCYLKPEFDF</sequence>
<name>A0A3P6R3S5_CYLGO</name>
<proteinExistence type="predicted"/>
<dbReference type="AlphaFoldDB" id="A0A3P6R3S5"/>
<keyword evidence="3" id="KW-1185">Reference proteome</keyword>
<evidence type="ECO:0000313" key="3">
    <source>
        <dbReference type="Proteomes" id="UP000271889"/>
    </source>
</evidence>
<reference evidence="2 3" key="1">
    <citation type="submission" date="2018-11" db="EMBL/GenBank/DDBJ databases">
        <authorList>
            <consortium name="Pathogen Informatics"/>
        </authorList>
    </citation>
    <scope>NUCLEOTIDE SEQUENCE [LARGE SCALE GENOMIC DNA]</scope>
</reference>